<protein>
    <submittedName>
        <fullName evidence="3">BACON domain-containing protein</fullName>
    </submittedName>
</protein>
<comment type="caution">
    <text evidence="3">The sequence shown here is derived from an EMBL/GenBank/DDBJ whole genome shotgun (WGS) entry which is preliminary data.</text>
</comment>
<evidence type="ECO:0000313" key="3">
    <source>
        <dbReference type="EMBL" id="MBO0940093.1"/>
    </source>
</evidence>
<organism evidence="3 4">
    <name type="scientific">Fibrella rubiginis</name>
    <dbReference type="NCBI Taxonomy" id="2817060"/>
    <lineage>
        <taxon>Bacteria</taxon>
        <taxon>Pseudomonadati</taxon>
        <taxon>Bacteroidota</taxon>
        <taxon>Cytophagia</taxon>
        <taxon>Cytophagales</taxon>
        <taxon>Spirosomataceae</taxon>
        <taxon>Fibrella</taxon>
    </lineage>
</organism>
<dbReference type="InterPro" id="IPR044023">
    <property type="entry name" value="Ig_7"/>
</dbReference>
<evidence type="ECO:0000313" key="4">
    <source>
        <dbReference type="Proteomes" id="UP000664034"/>
    </source>
</evidence>
<feature type="non-terminal residue" evidence="3">
    <location>
        <position position="310"/>
    </location>
</feature>
<dbReference type="Pfam" id="PF19190">
    <property type="entry name" value="BACON_2"/>
    <property type="match status" value="1"/>
</dbReference>
<reference evidence="3" key="1">
    <citation type="submission" date="2021-03" db="EMBL/GenBank/DDBJ databases">
        <title>Fibrella sp. HMF5335 genome sequencing and assembly.</title>
        <authorList>
            <person name="Kang H."/>
            <person name="Kim H."/>
            <person name="Bae S."/>
            <person name="Joh K."/>
        </authorList>
    </citation>
    <scope>NUCLEOTIDE SEQUENCE</scope>
    <source>
        <strain evidence="3">HMF5335</strain>
    </source>
</reference>
<dbReference type="Gene3D" id="2.60.40.10">
    <property type="entry name" value="Immunoglobulins"/>
    <property type="match status" value="1"/>
</dbReference>
<feature type="non-terminal residue" evidence="3">
    <location>
        <position position="1"/>
    </location>
</feature>
<accession>A0A939GLJ0</accession>
<evidence type="ECO:0000259" key="2">
    <source>
        <dbReference type="Pfam" id="PF19190"/>
    </source>
</evidence>
<evidence type="ECO:0000259" key="1">
    <source>
        <dbReference type="Pfam" id="PF19081"/>
    </source>
</evidence>
<dbReference type="AlphaFoldDB" id="A0A939GLJ0"/>
<dbReference type="InterPro" id="IPR024361">
    <property type="entry name" value="BACON"/>
</dbReference>
<sequence length="310" mass="30714">AGGSVVGTGSSLSVSPGNTTTYQVECTSCGSCTATQVTLTVTPAAFLEVTPSQLSWSSSANSQMISVASNVSWSVSGLPASGWLTASAAGGSGNGSFILTATANSSSVSRAAYITVSSSTISQTITVNQAASQVVDNGPCSAFTNGAQVAYRMVGDPAVKVVVLVDANGCRRAVWSNADGEVPRDWLPYLGANTGFTVSAIGSCLKFSYEPCATAINCNLTAAAMPGGITAGSSSTLTVSGGSNGASYSWKSGGNLVGTGSVLTITPNTTTTYQVECTNCGGCSAAQVVVTVTTPTPSVKACAGTGSLSY</sequence>
<dbReference type="InterPro" id="IPR013783">
    <property type="entry name" value="Ig-like_fold"/>
</dbReference>
<dbReference type="CDD" id="cd14948">
    <property type="entry name" value="BACON"/>
    <property type="match status" value="1"/>
</dbReference>
<dbReference type="EMBL" id="JAFMYV010000036">
    <property type="protein sequence ID" value="MBO0940093.1"/>
    <property type="molecule type" value="Genomic_DNA"/>
</dbReference>
<feature type="domain" description="Ig-like" evidence="1">
    <location>
        <begin position="226"/>
        <end position="293"/>
    </location>
</feature>
<dbReference type="RefSeq" id="WP_207367620.1">
    <property type="nucleotide sequence ID" value="NZ_JAFMYV010000036.1"/>
</dbReference>
<gene>
    <name evidence="3" type="ORF">J2I47_26355</name>
</gene>
<proteinExistence type="predicted"/>
<name>A0A939GLJ0_9BACT</name>
<keyword evidence="4" id="KW-1185">Reference proteome</keyword>
<dbReference type="Proteomes" id="UP000664034">
    <property type="component" value="Unassembled WGS sequence"/>
</dbReference>
<feature type="domain" description="BACON" evidence="2">
    <location>
        <begin position="47"/>
        <end position="131"/>
    </location>
</feature>
<dbReference type="Pfam" id="PF19081">
    <property type="entry name" value="Ig_7"/>
    <property type="match status" value="1"/>
</dbReference>